<dbReference type="Proteomes" id="UP000729402">
    <property type="component" value="Unassembled WGS sequence"/>
</dbReference>
<keyword evidence="2" id="KW-1185">Reference proteome</keyword>
<dbReference type="AlphaFoldDB" id="A0A8J5RNX3"/>
<organism evidence="1 2">
    <name type="scientific">Zizania palustris</name>
    <name type="common">Northern wild rice</name>
    <dbReference type="NCBI Taxonomy" id="103762"/>
    <lineage>
        <taxon>Eukaryota</taxon>
        <taxon>Viridiplantae</taxon>
        <taxon>Streptophyta</taxon>
        <taxon>Embryophyta</taxon>
        <taxon>Tracheophyta</taxon>
        <taxon>Spermatophyta</taxon>
        <taxon>Magnoliopsida</taxon>
        <taxon>Liliopsida</taxon>
        <taxon>Poales</taxon>
        <taxon>Poaceae</taxon>
        <taxon>BOP clade</taxon>
        <taxon>Oryzoideae</taxon>
        <taxon>Oryzeae</taxon>
        <taxon>Zizaniinae</taxon>
        <taxon>Zizania</taxon>
    </lineage>
</organism>
<proteinExistence type="predicted"/>
<reference evidence="1" key="2">
    <citation type="submission" date="2021-02" db="EMBL/GenBank/DDBJ databases">
        <authorList>
            <person name="Kimball J.A."/>
            <person name="Haas M.W."/>
            <person name="Macchietto M."/>
            <person name="Kono T."/>
            <person name="Duquette J."/>
            <person name="Shao M."/>
        </authorList>
    </citation>
    <scope>NUCLEOTIDE SEQUENCE</scope>
    <source>
        <tissue evidence="1">Fresh leaf tissue</tissue>
    </source>
</reference>
<sequence length="241" mass="27638">MTDEIVELYLEMLLHSCKRELTGIVSKSISEIEQPDIVLKMREAHPVLDALSAAIGLCQRDSQCLNPKESQFLWFQLLDSFSEPLKNCTEAKIRAAGQDPTEDIYCSSDTFMCLPAGNNQVFPLFPKKVLFRQYEYSVLDMQPISNMIALAISFPHYEILNHLQRPQKSLHIETVPPLKLSLPAIYHEKIQKRTSLVGESSKHSDRTEKPQKIWQMKEPRLKKNQGTGFCQSQAYLIRTDN</sequence>
<comment type="caution">
    <text evidence="1">The sequence shown here is derived from an EMBL/GenBank/DDBJ whole genome shotgun (WGS) entry which is preliminary data.</text>
</comment>
<evidence type="ECO:0000313" key="2">
    <source>
        <dbReference type="Proteomes" id="UP000729402"/>
    </source>
</evidence>
<reference evidence="1" key="1">
    <citation type="journal article" date="2021" name="bioRxiv">
        <title>Whole Genome Assembly and Annotation of Northern Wild Rice, Zizania palustris L., Supports a Whole Genome Duplication in the Zizania Genus.</title>
        <authorList>
            <person name="Haas M."/>
            <person name="Kono T."/>
            <person name="Macchietto M."/>
            <person name="Millas R."/>
            <person name="McGilp L."/>
            <person name="Shao M."/>
            <person name="Duquette J."/>
            <person name="Hirsch C.N."/>
            <person name="Kimball J."/>
        </authorList>
    </citation>
    <scope>NUCLEOTIDE SEQUENCE</scope>
    <source>
        <tissue evidence="1">Fresh leaf tissue</tissue>
    </source>
</reference>
<evidence type="ECO:0000313" key="1">
    <source>
        <dbReference type="EMBL" id="KAG8057971.1"/>
    </source>
</evidence>
<dbReference type="EMBL" id="JAAALK010000287">
    <property type="protein sequence ID" value="KAG8057971.1"/>
    <property type="molecule type" value="Genomic_DNA"/>
</dbReference>
<accession>A0A8J5RNX3</accession>
<name>A0A8J5RNX3_ZIZPA</name>
<gene>
    <name evidence="1" type="ORF">GUJ93_ZPchr0002g24465</name>
</gene>
<dbReference type="OrthoDB" id="289913at2759"/>
<protein>
    <submittedName>
        <fullName evidence="1">Uncharacterized protein</fullName>
    </submittedName>
</protein>